<name>A0A135YUL4_9FIRM</name>
<evidence type="ECO:0000313" key="5">
    <source>
        <dbReference type="Proteomes" id="UP000070326"/>
    </source>
</evidence>
<feature type="transmembrane region" description="Helical" evidence="2">
    <location>
        <begin position="88"/>
        <end position="110"/>
    </location>
</feature>
<feature type="compositionally biased region" description="Acidic residues" evidence="1">
    <location>
        <begin position="59"/>
        <end position="71"/>
    </location>
</feature>
<dbReference type="PATRIC" id="fig|1261.5.peg.857"/>
<feature type="compositionally biased region" description="Basic and acidic residues" evidence="1">
    <location>
        <begin position="31"/>
        <end position="58"/>
    </location>
</feature>
<dbReference type="Pfam" id="PF08239">
    <property type="entry name" value="SH3_3"/>
    <property type="match status" value="1"/>
</dbReference>
<sequence length="363" mass="40889">MSSKILTLGGHMTVDERKEALRNKYGSSRDNQTHRRGVEPELKRRPVSETPPPRRDYYDESEDDEFDEDDYNNYRSPRSQMDSKQKKMLAGGIILAILLVVGSFFGFRFYKVYSDEKRASQALELGEFDEAENLYSDLYKRTGDQKYKKLRESVLVSKENDSIIVSAKNSADAGDYVEAVRLYASVSSEDVKNYEKAQAAAKIAQSKAIDKINNYVRDEDFTTARSNLDSLKASMPDDSRYAGLETKISEGEKKKKVAENKPNETTIVYKTQGIERIADTSRKRAVEEYSQSIIGTSQSITSGAANVRTGPSKSSSIITSIDRGSTVYVEDTYVESADRIWCKVSFGGTVGWISYNTMNYSIR</sequence>
<feature type="compositionally biased region" description="Basic and acidic residues" evidence="1">
    <location>
        <begin position="13"/>
        <end position="22"/>
    </location>
</feature>
<keyword evidence="2" id="KW-1133">Transmembrane helix</keyword>
<evidence type="ECO:0000256" key="1">
    <source>
        <dbReference type="SAM" id="MobiDB-lite"/>
    </source>
</evidence>
<reference evidence="4 5" key="1">
    <citation type="submission" date="2016-02" db="EMBL/GenBank/DDBJ databases">
        <authorList>
            <person name="Wen L."/>
            <person name="He K."/>
            <person name="Yang H."/>
        </authorList>
    </citation>
    <scope>NUCLEOTIDE SEQUENCE [LARGE SCALE GENOMIC DNA]</scope>
    <source>
        <strain evidence="4 5">MJR8628A</strain>
    </source>
</reference>
<proteinExistence type="predicted"/>
<feature type="region of interest" description="Disordered" evidence="1">
    <location>
        <begin position="1"/>
        <end position="82"/>
    </location>
</feature>
<dbReference type="AlphaFoldDB" id="A0A135YUL4"/>
<dbReference type="Gene3D" id="2.30.30.40">
    <property type="entry name" value="SH3 Domains"/>
    <property type="match status" value="1"/>
</dbReference>
<organism evidence="4 5">
    <name type="scientific">Peptostreptococcus anaerobius</name>
    <dbReference type="NCBI Taxonomy" id="1261"/>
    <lineage>
        <taxon>Bacteria</taxon>
        <taxon>Bacillati</taxon>
        <taxon>Bacillota</taxon>
        <taxon>Clostridia</taxon>
        <taxon>Peptostreptococcales</taxon>
        <taxon>Peptostreptococcaceae</taxon>
        <taxon>Peptostreptococcus</taxon>
    </lineage>
</organism>
<dbReference type="STRING" id="1261.HMPREF3195_00851"/>
<dbReference type="SMART" id="SM00287">
    <property type="entry name" value="SH3b"/>
    <property type="match status" value="1"/>
</dbReference>
<evidence type="ECO:0000256" key="2">
    <source>
        <dbReference type="SAM" id="Phobius"/>
    </source>
</evidence>
<evidence type="ECO:0000313" key="4">
    <source>
        <dbReference type="EMBL" id="KXI13093.1"/>
    </source>
</evidence>
<dbReference type="eggNOG" id="ENOG50335XQ">
    <property type="taxonomic scope" value="Bacteria"/>
</dbReference>
<feature type="domain" description="SH3b" evidence="3">
    <location>
        <begin position="295"/>
        <end position="361"/>
    </location>
</feature>
<dbReference type="Proteomes" id="UP000070326">
    <property type="component" value="Unassembled WGS sequence"/>
</dbReference>
<accession>A0A135YUL4</accession>
<dbReference type="PROSITE" id="PS51781">
    <property type="entry name" value="SH3B"/>
    <property type="match status" value="1"/>
</dbReference>
<dbReference type="InterPro" id="IPR003646">
    <property type="entry name" value="SH3-like_bac-type"/>
</dbReference>
<comment type="caution">
    <text evidence="4">The sequence shown here is derived from an EMBL/GenBank/DDBJ whole genome shotgun (WGS) entry which is preliminary data.</text>
</comment>
<evidence type="ECO:0000259" key="3">
    <source>
        <dbReference type="PROSITE" id="PS51781"/>
    </source>
</evidence>
<gene>
    <name evidence="4" type="ORF">HMPREF3195_00851</name>
</gene>
<keyword evidence="2" id="KW-0812">Transmembrane</keyword>
<dbReference type="EMBL" id="LSQZ01000033">
    <property type="protein sequence ID" value="KXI13093.1"/>
    <property type="molecule type" value="Genomic_DNA"/>
</dbReference>
<protein>
    <submittedName>
        <fullName evidence="4">SH3 domain protein</fullName>
    </submittedName>
</protein>
<keyword evidence="2" id="KW-0472">Membrane</keyword>